<protein>
    <submittedName>
        <fullName evidence="2">Uncharacterized protein</fullName>
    </submittedName>
</protein>
<keyword evidence="1" id="KW-0812">Transmembrane</keyword>
<dbReference type="Proteomes" id="UP001152622">
    <property type="component" value="Chromosome 1"/>
</dbReference>
<keyword evidence="1" id="KW-0472">Membrane</keyword>
<dbReference type="GO" id="GO:0016020">
    <property type="term" value="C:membrane"/>
    <property type="evidence" value="ECO:0007669"/>
    <property type="project" value="InterPro"/>
</dbReference>
<dbReference type="PANTHER" id="PTHR19229">
    <property type="entry name" value="ATP-BINDING CASSETTE TRANSPORTER SUBFAMILY A ABCA"/>
    <property type="match status" value="1"/>
</dbReference>
<dbReference type="AlphaFoldDB" id="A0A9Q1GH99"/>
<dbReference type="PANTHER" id="PTHR19229:SF234">
    <property type="entry name" value="ATP-BINDING CASSETTE SUB-FAMILY A MEMBER 1-LIKE"/>
    <property type="match status" value="1"/>
</dbReference>
<dbReference type="GO" id="GO:0090556">
    <property type="term" value="F:phosphatidylserine floppase activity"/>
    <property type="evidence" value="ECO:0007669"/>
    <property type="project" value="TreeGrafter"/>
</dbReference>
<accession>A0A9Q1GH99</accession>
<feature type="transmembrane region" description="Helical" evidence="1">
    <location>
        <begin position="120"/>
        <end position="144"/>
    </location>
</feature>
<evidence type="ECO:0000313" key="2">
    <source>
        <dbReference type="EMBL" id="KAJ8382922.1"/>
    </source>
</evidence>
<feature type="transmembrane region" description="Helical" evidence="1">
    <location>
        <begin position="80"/>
        <end position="100"/>
    </location>
</feature>
<dbReference type="InterPro" id="IPR026082">
    <property type="entry name" value="ABCA"/>
</dbReference>
<proteinExistence type="predicted"/>
<gene>
    <name evidence="2" type="ORF">SKAU_G00037000</name>
</gene>
<comment type="caution">
    <text evidence="2">The sequence shown here is derived from an EMBL/GenBank/DDBJ whole genome shotgun (WGS) entry which is preliminary data.</text>
</comment>
<organism evidence="2 3">
    <name type="scientific">Synaphobranchus kaupii</name>
    <name type="common">Kaup's arrowtooth eel</name>
    <dbReference type="NCBI Taxonomy" id="118154"/>
    <lineage>
        <taxon>Eukaryota</taxon>
        <taxon>Metazoa</taxon>
        <taxon>Chordata</taxon>
        <taxon>Craniata</taxon>
        <taxon>Vertebrata</taxon>
        <taxon>Euteleostomi</taxon>
        <taxon>Actinopterygii</taxon>
        <taxon>Neopterygii</taxon>
        <taxon>Teleostei</taxon>
        <taxon>Anguilliformes</taxon>
        <taxon>Synaphobranchidae</taxon>
        <taxon>Synaphobranchus</taxon>
    </lineage>
</organism>
<keyword evidence="3" id="KW-1185">Reference proteome</keyword>
<dbReference type="GO" id="GO:0090554">
    <property type="term" value="F:phosphatidylcholine floppase activity"/>
    <property type="evidence" value="ECO:0007669"/>
    <property type="project" value="TreeGrafter"/>
</dbReference>
<evidence type="ECO:0000256" key="1">
    <source>
        <dbReference type="SAM" id="Phobius"/>
    </source>
</evidence>
<name>A0A9Q1GH99_SYNKA</name>
<keyword evidence="1" id="KW-1133">Transmembrane helix</keyword>
<reference evidence="2" key="1">
    <citation type="journal article" date="2023" name="Science">
        <title>Genome structures resolve the early diversification of teleost fishes.</title>
        <authorList>
            <person name="Parey E."/>
            <person name="Louis A."/>
            <person name="Montfort J."/>
            <person name="Bouchez O."/>
            <person name="Roques C."/>
            <person name="Iampietro C."/>
            <person name="Lluch J."/>
            <person name="Castinel A."/>
            <person name="Donnadieu C."/>
            <person name="Desvignes T."/>
            <person name="Floi Bucao C."/>
            <person name="Jouanno E."/>
            <person name="Wen M."/>
            <person name="Mejri S."/>
            <person name="Dirks R."/>
            <person name="Jansen H."/>
            <person name="Henkel C."/>
            <person name="Chen W.J."/>
            <person name="Zahm M."/>
            <person name="Cabau C."/>
            <person name="Klopp C."/>
            <person name="Thompson A.W."/>
            <person name="Robinson-Rechavi M."/>
            <person name="Braasch I."/>
            <person name="Lecointre G."/>
            <person name="Bobe J."/>
            <person name="Postlethwait J.H."/>
            <person name="Berthelot C."/>
            <person name="Roest Crollius H."/>
            <person name="Guiguen Y."/>
        </authorList>
    </citation>
    <scope>NUCLEOTIDE SEQUENCE</scope>
    <source>
        <strain evidence="2">WJC10195</strain>
    </source>
</reference>
<dbReference type="GO" id="GO:0033700">
    <property type="term" value="P:phospholipid efflux"/>
    <property type="evidence" value="ECO:0007669"/>
    <property type="project" value="TreeGrafter"/>
</dbReference>
<dbReference type="EMBL" id="JAINUF010000001">
    <property type="protein sequence ID" value="KAJ8382922.1"/>
    <property type="molecule type" value="Genomic_DNA"/>
</dbReference>
<dbReference type="GO" id="GO:0140359">
    <property type="term" value="F:ABC-type transporter activity"/>
    <property type="evidence" value="ECO:0007669"/>
    <property type="project" value="InterPro"/>
</dbReference>
<evidence type="ECO:0000313" key="3">
    <source>
        <dbReference type="Proteomes" id="UP001152622"/>
    </source>
</evidence>
<sequence>MSADLIRSQPGRFPSSASEEMQMARRFSAAARQRGPRVKPLIRLSTAISEGLSRMQRVVSCPAGAMLPIDFFIRGISGMLPMFLVLAFMFSVCLTVKGLVLEKELRLKEVLRAVGVRNGVLWLACFIENFVLLTVPCALISVMVKVSVDQTKRLG</sequence>